<dbReference type="GO" id="GO:0022904">
    <property type="term" value="P:respiratory electron transport chain"/>
    <property type="evidence" value="ECO:0007669"/>
    <property type="project" value="InterPro"/>
</dbReference>
<evidence type="ECO:0000256" key="3">
    <source>
        <dbReference type="ARBA" id="ARBA00022448"/>
    </source>
</evidence>
<feature type="domain" description="Cytochrome b561 bacterial/Ni-hydrogenase" evidence="14">
    <location>
        <begin position="11"/>
        <end position="202"/>
    </location>
</feature>
<evidence type="ECO:0000256" key="5">
    <source>
        <dbReference type="ARBA" id="ARBA00022617"/>
    </source>
</evidence>
<keyword evidence="10" id="KW-0408">Iron</keyword>
<dbReference type="Gene3D" id="1.20.950.20">
    <property type="entry name" value="Transmembrane di-heme cytochromes, Chain C"/>
    <property type="match status" value="1"/>
</dbReference>
<feature type="transmembrane region" description="Helical" evidence="13">
    <location>
        <begin position="52"/>
        <end position="72"/>
    </location>
</feature>
<dbReference type="EMBL" id="MCRI01000049">
    <property type="protein sequence ID" value="ODN65623.1"/>
    <property type="molecule type" value="Genomic_DNA"/>
</dbReference>
<evidence type="ECO:0000256" key="1">
    <source>
        <dbReference type="ARBA" id="ARBA00001970"/>
    </source>
</evidence>
<dbReference type="STRING" id="291169.A9E74_02609"/>
<dbReference type="GO" id="GO:0020037">
    <property type="term" value="F:heme binding"/>
    <property type="evidence" value="ECO:0007669"/>
    <property type="project" value="TreeGrafter"/>
</dbReference>
<dbReference type="GO" id="GO:0005886">
    <property type="term" value="C:plasma membrane"/>
    <property type="evidence" value="ECO:0007669"/>
    <property type="project" value="UniProtKB-SubCell"/>
</dbReference>
<evidence type="ECO:0000256" key="12">
    <source>
        <dbReference type="ARBA" id="ARBA00037975"/>
    </source>
</evidence>
<keyword evidence="5" id="KW-0349">Heme</keyword>
<feature type="transmembrane region" description="Helical" evidence="13">
    <location>
        <begin position="98"/>
        <end position="116"/>
    </location>
</feature>
<comment type="caution">
    <text evidence="15">The sequence shown here is derived from an EMBL/GenBank/DDBJ whole genome shotgun (WGS) entry which is preliminary data.</text>
</comment>
<feature type="transmembrane region" description="Helical" evidence="13">
    <location>
        <begin position="165"/>
        <end position="187"/>
    </location>
</feature>
<keyword evidence="9 13" id="KW-1133">Transmembrane helix</keyword>
<evidence type="ECO:0000256" key="6">
    <source>
        <dbReference type="ARBA" id="ARBA00022692"/>
    </source>
</evidence>
<evidence type="ECO:0000256" key="8">
    <source>
        <dbReference type="ARBA" id="ARBA00022982"/>
    </source>
</evidence>
<evidence type="ECO:0000256" key="2">
    <source>
        <dbReference type="ARBA" id="ARBA00004651"/>
    </source>
</evidence>
<gene>
    <name evidence="15" type="ORF">A9E74_02609</name>
</gene>
<dbReference type="PANTHER" id="PTHR30529">
    <property type="entry name" value="CYTOCHROME B561"/>
    <property type="match status" value="1"/>
</dbReference>
<dbReference type="PANTHER" id="PTHR30529:SF7">
    <property type="entry name" value="CYTOCHROME B561 BACTERIAL_NI-HYDROGENASE DOMAIN-CONTAINING PROTEIN"/>
    <property type="match status" value="1"/>
</dbReference>
<dbReference type="InterPro" id="IPR016174">
    <property type="entry name" value="Di-haem_cyt_TM"/>
</dbReference>
<evidence type="ECO:0000256" key="13">
    <source>
        <dbReference type="SAM" id="Phobius"/>
    </source>
</evidence>
<evidence type="ECO:0000256" key="7">
    <source>
        <dbReference type="ARBA" id="ARBA00022723"/>
    </source>
</evidence>
<protein>
    <recommendedName>
        <fullName evidence="14">Cytochrome b561 bacterial/Ni-hydrogenase domain-containing protein</fullName>
    </recommendedName>
</protein>
<evidence type="ECO:0000313" key="15">
    <source>
        <dbReference type="EMBL" id="ODN65623.1"/>
    </source>
</evidence>
<proteinExistence type="inferred from homology"/>
<evidence type="ECO:0000313" key="16">
    <source>
        <dbReference type="Proteomes" id="UP000094379"/>
    </source>
</evidence>
<evidence type="ECO:0000259" key="14">
    <source>
        <dbReference type="Pfam" id="PF01292"/>
    </source>
</evidence>
<dbReference type="GO" id="GO:0046872">
    <property type="term" value="F:metal ion binding"/>
    <property type="evidence" value="ECO:0007669"/>
    <property type="project" value="UniProtKB-KW"/>
</dbReference>
<keyword evidence="7" id="KW-0479">Metal-binding</keyword>
<keyword evidence="4" id="KW-1003">Cell membrane</keyword>
<feature type="transmembrane region" description="Helical" evidence="13">
    <location>
        <begin position="21"/>
        <end position="40"/>
    </location>
</feature>
<comment type="similarity">
    <text evidence="12">Belongs to the cytochrome b561 family.</text>
</comment>
<evidence type="ECO:0000256" key="10">
    <source>
        <dbReference type="ARBA" id="ARBA00023004"/>
    </source>
</evidence>
<evidence type="ECO:0000256" key="11">
    <source>
        <dbReference type="ARBA" id="ARBA00023136"/>
    </source>
</evidence>
<keyword evidence="8" id="KW-0249">Electron transport</keyword>
<comment type="subcellular location">
    <subcellularLocation>
        <location evidence="2">Cell membrane</location>
        <topology evidence="2">Multi-pass membrane protein</topology>
    </subcellularLocation>
</comment>
<name>A0A1E3GNJ8_9GAMM</name>
<dbReference type="Proteomes" id="UP000094379">
    <property type="component" value="Unassembled WGS sequence"/>
</dbReference>
<dbReference type="InterPro" id="IPR011577">
    <property type="entry name" value="Cyt_b561_bac/Ni-Hgenase"/>
</dbReference>
<dbReference type="SUPFAM" id="SSF81342">
    <property type="entry name" value="Transmembrane di-heme cytochromes"/>
    <property type="match status" value="1"/>
</dbReference>
<keyword evidence="6 13" id="KW-0812">Transmembrane</keyword>
<dbReference type="Pfam" id="PF01292">
    <property type="entry name" value="Ni_hydr_CYTB"/>
    <property type="match status" value="1"/>
</dbReference>
<dbReference type="InterPro" id="IPR052168">
    <property type="entry name" value="Cytochrome_b561_oxidase"/>
</dbReference>
<evidence type="ECO:0000256" key="9">
    <source>
        <dbReference type="ARBA" id="ARBA00022989"/>
    </source>
</evidence>
<dbReference type="AlphaFoldDB" id="A0A1E3GNJ8"/>
<dbReference type="RefSeq" id="WP_069296974.1">
    <property type="nucleotide sequence ID" value="NZ_MCRI01000049.1"/>
</dbReference>
<organism evidence="15 16">
    <name type="scientific">Methylophaga muralis</name>
    <dbReference type="NCBI Taxonomy" id="291169"/>
    <lineage>
        <taxon>Bacteria</taxon>
        <taxon>Pseudomonadati</taxon>
        <taxon>Pseudomonadota</taxon>
        <taxon>Gammaproteobacteria</taxon>
        <taxon>Thiotrichales</taxon>
        <taxon>Piscirickettsiaceae</taxon>
        <taxon>Methylophaga</taxon>
    </lineage>
</organism>
<keyword evidence="3" id="KW-0813">Transport</keyword>
<keyword evidence="16" id="KW-1185">Reference proteome</keyword>
<sequence length="204" mass="23606">MADNLRNSRERYGKVAQWLHWIMAFLILATYIAIYYRAWFTEPRTPPSSMALQIHMSLGFYLFTLVILRLIWKLTNNSPDPVAGPAWQQASARWTHRLFYVFLLLMPITGYIFAGLGNEFFYNTPIAFELIPKFSDTQAFQAIVVNGFGISDEAWRNAREPFKDFHVIVGGIVLVALFVLHIGAALYHQYVLRDGTLHRMTRQD</sequence>
<reference evidence="15 16" key="1">
    <citation type="submission" date="2016-07" db="EMBL/GenBank/DDBJ databases">
        <title>Draft Genome Sequence of Methylophaga muralis Bur 1.</title>
        <authorList>
            <person name="Vasilenko O.V."/>
            <person name="Doronina N.V."/>
            <person name="Shmareva M.N."/>
            <person name="Tarlachkov S.V."/>
            <person name="Mustakhimov I."/>
            <person name="Trotsenko Y.A."/>
        </authorList>
    </citation>
    <scope>NUCLEOTIDE SEQUENCE [LARGE SCALE GENOMIC DNA]</scope>
    <source>
        <strain evidence="15 16">Bur 1</strain>
    </source>
</reference>
<evidence type="ECO:0000256" key="4">
    <source>
        <dbReference type="ARBA" id="ARBA00022475"/>
    </source>
</evidence>
<keyword evidence="11 13" id="KW-0472">Membrane</keyword>
<accession>A0A1E3GNJ8</accession>
<dbReference type="GO" id="GO:0009055">
    <property type="term" value="F:electron transfer activity"/>
    <property type="evidence" value="ECO:0007669"/>
    <property type="project" value="InterPro"/>
</dbReference>
<comment type="cofactor">
    <cofactor evidence="1">
        <name>heme b</name>
        <dbReference type="ChEBI" id="CHEBI:60344"/>
    </cofactor>
</comment>